<evidence type="ECO:0000313" key="1">
    <source>
        <dbReference type="EMBL" id="JAT28496.1"/>
    </source>
</evidence>
<reference evidence="1" key="1">
    <citation type="submission" date="2015-11" db="EMBL/GenBank/DDBJ databases">
        <title>De novo transcriptome assembly of four potential Pierce s Disease insect vectors from Arizona vineyards.</title>
        <authorList>
            <person name="Tassone E.E."/>
        </authorList>
    </citation>
    <scope>NUCLEOTIDE SEQUENCE</scope>
</reference>
<dbReference type="GO" id="GO:0003676">
    <property type="term" value="F:nucleic acid binding"/>
    <property type="evidence" value="ECO:0007669"/>
    <property type="project" value="InterPro"/>
</dbReference>
<protein>
    <submittedName>
        <fullName evidence="1">Uncharacterized protein</fullName>
    </submittedName>
</protein>
<dbReference type="InterPro" id="IPR036397">
    <property type="entry name" value="RNaseH_sf"/>
</dbReference>
<dbReference type="AlphaFoldDB" id="A0A1B6LXS3"/>
<sequence length="104" mass="12032">MQDSAVRKCCRKFALYDNLETKKPSKQRMHSLSKPKTSKQTLTMRNTMASYWDGKVSFSVDFMGQETAITKETYCKTLRCLWRAIQNNQKVVVLIHDINGHSAK</sequence>
<proteinExistence type="predicted"/>
<gene>
    <name evidence="1" type="ORF">g.28126</name>
</gene>
<dbReference type="Gene3D" id="3.30.420.10">
    <property type="entry name" value="Ribonuclease H-like superfamily/Ribonuclease H"/>
    <property type="match status" value="1"/>
</dbReference>
<organism evidence="1">
    <name type="scientific">Graphocephala atropunctata</name>
    <dbReference type="NCBI Taxonomy" id="36148"/>
    <lineage>
        <taxon>Eukaryota</taxon>
        <taxon>Metazoa</taxon>
        <taxon>Ecdysozoa</taxon>
        <taxon>Arthropoda</taxon>
        <taxon>Hexapoda</taxon>
        <taxon>Insecta</taxon>
        <taxon>Pterygota</taxon>
        <taxon>Neoptera</taxon>
        <taxon>Paraneoptera</taxon>
        <taxon>Hemiptera</taxon>
        <taxon>Auchenorrhyncha</taxon>
        <taxon>Membracoidea</taxon>
        <taxon>Cicadellidae</taxon>
        <taxon>Cicadellinae</taxon>
        <taxon>Cicadellini</taxon>
        <taxon>Graphocephala</taxon>
    </lineage>
</organism>
<accession>A0A1B6LXS3</accession>
<dbReference type="EMBL" id="GEBQ01011481">
    <property type="protein sequence ID" value="JAT28496.1"/>
    <property type="molecule type" value="Transcribed_RNA"/>
</dbReference>
<name>A0A1B6LXS3_9HEMI</name>